<dbReference type="PANTHER" id="PTHR14226">
    <property type="entry name" value="NEUROPATHY TARGET ESTERASE/SWISS CHEESE D.MELANOGASTER"/>
    <property type="match status" value="1"/>
</dbReference>
<feature type="short sequence motif" description="GXSXG" evidence="4">
    <location>
        <begin position="60"/>
        <end position="64"/>
    </location>
</feature>
<dbReference type="InterPro" id="IPR002641">
    <property type="entry name" value="PNPLA_dom"/>
</dbReference>
<dbReference type="PANTHER" id="PTHR14226:SF57">
    <property type="entry name" value="BLR7027 PROTEIN"/>
    <property type="match status" value="1"/>
</dbReference>
<dbReference type="EMBL" id="SMBU01000008">
    <property type="protein sequence ID" value="TCV00297.1"/>
    <property type="molecule type" value="Genomic_DNA"/>
</dbReference>
<evidence type="ECO:0000313" key="7">
    <source>
        <dbReference type="Proteomes" id="UP000295110"/>
    </source>
</evidence>
<keyword evidence="7" id="KW-1185">Reference proteome</keyword>
<keyword evidence="1 4" id="KW-0378">Hydrolase</keyword>
<accession>A0A4R3V5P2</accession>
<dbReference type="Gene3D" id="3.40.1090.10">
    <property type="entry name" value="Cytosolic phospholipase A2 catalytic domain"/>
    <property type="match status" value="1"/>
</dbReference>
<reference evidence="6 7" key="1">
    <citation type="submission" date="2019-03" db="EMBL/GenBank/DDBJ databases">
        <title>Genomic Encyclopedia of Type Strains, Phase IV (KMG-IV): sequencing the most valuable type-strain genomes for metagenomic binning, comparative biology and taxonomic classification.</title>
        <authorList>
            <person name="Goeker M."/>
        </authorList>
    </citation>
    <scope>NUCLEOTIDE SEQUENCE [LARGE SCALE GENOMIC DNA]</scope>
    <source>
        <strain evidence="6 7">DSM 654</strain>
    </source>
</reference>
<dbReference type="RefSeq" id="WP_132570953.1">
    <property type="nucleotide sequence ID" value="NZ_CBCSGL010000008.1"/>
</dbReference>
<organism evidence="6 7">
    <name type="scientific">Roseateles saccharophilus</name>
    <name type="common">Pseudomonas saccharophila</name>
    <dbReference type="NCBI Taxonomy" id="304"/>
    <lineage>
        <taxon>Bacteria</taxon>
        <taxon>Pseudomonadati</taxon>
        <taxon>Pseudomonadota</taxon>
        <taxon>Betaproteobacteria</taxon>
        <taxon>Burkholderiales</taxon>
        <taxon>Sphaerotilaceae</taxon>
        <taxon>Roseateles</taxon>
    </lineage>
</organism>
<dbReference type="AlphaFoldDB" id="A0A4R3V5P2"/>
<dbReference type="Pfam" id="PF01734">
    <property type="entry name" value="Patatin"/>
    <property type="match status" value="1"/>
</dbReference>
<evidence type="ECO:0000256" key="2">
    <source>
        <dbReference type="ARBA" id="ARBA00022963"/>
    </source>
</evidence>
<proteinExistence type="predicted"/>
<evidence type="ECO:0000256" key="1">
    <source>
        <dbReference type="ARBA" id="ARBA00022801"/>
    </source>
</evidence>
<evidence type="ECO:0000259" key="5">
    <source>
        <dbReference type="PROSITE" id="PS51635"/>
    </source>
</evidence>
<evidence type="ECO:0000313" key="6">
    <source>
        <dbReference type="EMBL" id="TCV00297.1"/>
    </source>
</evidence>
<sequence>MLHAVPKPVAGLIRPQPVTGLILTGGGARAAYQVGVLAAIAQLRRDAGATQENPFPIISGTSAGAINASTLACHADDFDAAVDGLVHLWQGLHVENIYRADAFEAVKSGARWLSMLSLGWAIARWTRSHPRSLLDNQPLRELLGRYLPMDRIEGMLSGGHLRALALTGSSYTTGQHVTFYQTHHHIVPWLREQRMAVQARLTLSHLMASSAIPFIFPAESVELDGMAEWFGDGSMRQSAPISPAVHLGAERVLVIGAGRMKEPEGRRVGVTDEHPSMAQIAGHALSNIFLDALAVDVERLRRINRTLALLPRENRSATALRPIELLVIAPSRRLDDLAGEHQASLPPSVRALLRAFGASGKGKAMSGSALVSYLLFEPSFVGELIHLGMSDTLAKRAEVQRFFGWPARAPQIDPASLRRSRSAGFAAGC</sequence>
<evidence type="ECO:0000256" key="4">
    <source>
        <dbReference type="PROSITE-ProRule" id="PRU01161"/>
    </source>
</evidence>
<dbReference type="GO" id="GO:0016042">
    <property type="term" value="P:lipid catabolic process"/>
    <property type="evidence" value="ECO:0007669"/>
    <property type="project" value="UniProtKB-UniRule"/>
</dbReference>
<keyword evidence="2 4" id="KW-0442">Lipid degradation</keyword>
<feature type="domain" description="PNPLA" evidence="5">
    <location>
        <begin position="21"/>
        <end position="245"/>
    </location>
</feature>
<comment type="caution">
    <text evidence="6">The sequence shown here is derived from an EMBL/GenBank/DDBJ whole genome shotgun (WGS) entry which is preliminary data.</text>
</comment>
<dbReference type="OrthoDB" id="9798773at2"/>
<gene>
    <name evidence="6" type="ORF">EV671_100852</name>
</gene>
<evidence type="ECO:0000256" key="3">
    <source>
        <dbReference type="ARBA" id="ARBA00023098"/>
    </source>
</evidence>
<feature type="active site" description="Proton acceptor" evidence="4">
    <location>
        <position position="232"/>
    </location>
</feature>
<dbReference type="Proteomes" id="UP000295110">
    <property type="component" value="Unassembled WGS sequence"/>
</dbReference>
<dbReference type="PROSITE" id="PS51635">
    <property type="entry name" value="PNPLA"/>
    <property type="match status" value="1"/>
</dbReference>
<dbReference type="SUPFAM" id="SSF52151">
    <property type="entry name" value="FabD/lysophospholipase-like"/>
    <property type="match status" value="1"/>
</dbReference>
<dbReference type="InterPro" id="IPR050301">
    <property type="entry name" value="NTE"/>
</dbReference>
<name>A0A4R3V5P2_ROSSA</name>
<keyword evidence="3 4" id="KW-0443">Lipid metabolism</keyword>
<protein>
    <submittedName>
        <fullName evidence="6">NTE family protein</fullName>
    </submittedName>
</protein>
<dbReference type="InterPro" id="IPR016035">
    <property type="entry name" value="Acyl_Trfase/lysoPLipase"/>
</dbReference>
<dbReference type="GO" id="GO:0016787">
    <property type="term" value="F:hydrolase activity"/>
    <property type="evidence" value="ECO:0007669"/>
    <property type="project" value="UniProtKB-UniRule"/>
</dbReference>
<feature type="active site" description="Nucleophile" evidence="4">
    <location>
        <position position="62"/>
    </location>
</feature>
<comment type="caution">
    <text evidence="4">Lacks conserved residue(s) required for the propagation of feature annotation.</text>
</comment>